<keyword evidence="1" id="KW-0813">Transport</keyword>
<evidence type="ECO:0000313" key="4">
    <source>
        <dbReference type="Proteomes" id="UP000531251"/>
    </source>
</evidence>
<proteinExistence type="inferred from homology"/>
<evidence type="ECO:0000256" key="2">
    <source>
        <dbReference type="SAM" id="Phobius"/>
    </source>
</evidence>
<comment type="caution">
    <text evidence="3">The sequence shown here is derived from an EMBL/GenBank/DDBJ whole genome shotgun (WGS) entry which is preliminary data.</text>
</comment>
<dbReference type="Gene3D" id="3.30.1300.30">
    <property type="entry name" value="GSPII I/J protein-like"/>
    <property type="match status" value="1"/>
</dbReference>
<name>A0A7X5Y1F7_9SPHN</name>
<dbReference type="InterPro" id="IPR005628">
    <property type="entry name" value="GspK"/>
</dbReference>
<keyword evidence="2" id="KW-0812">Transmembrane</keyword>
<dbReference type="GO" id="GO:0009306">
    <property type="term" value="P:protein secretion"/>
    <property type="evidence" value="ECO:0007669"/>
    <property type="project" value="InterPro"/>
</dbReference>
<gene>
    <name evidence="3" type="ORF">GGR89_002016</name>
</gene>
<keyword evidence="1" id="KW-0997">Cell inner membrane</keyword>
<evidence type="ECO:0000256" key="1">
    <source>
        <dbReference type="PIRNR" id="PIRNR002786"/>
    </source>
</evidence>
<dbReference type="PANTHER" id="PTHR38831:SF1">
    <property type="entry name" value="TYPE II SECRETION SYSTEM PROTEIN K-RELATED"/>
    <property type="match status" value="1"/>
</dbReference>
<dbReference type="GO" id="GO:0005886">
    <property type="term" value="C:plasma membrane"/>
    <property type="evidence" value="ECO:0007669"/>
    <property type="project" value="UniProtKB-SubCell"/>
</dbReference>
<keyword evidence="1" id="KW-1003">Cell membrane</keyword>
<sequence>MSRPREIRDDERGMILVNVLMFVAIASGLVLLMIDREELALDRGLRMREAARAQAIVRGGELSALIALRRDGETAGDVDHAREPWAKLAATAAPIEGGTFDLAIGDAEGRFNINSVRSGEAGAVVLLQDIANEIEMPPEQVVAAIQYVRLQGPVTDLRPLRLAGLDPKVADRLEKVVTALPGITTINLNAAEPELMQMLFKDPLVADRLLQVRKRQGFLTLKDLDDQHATLPWGTSFKSSSFWVRTRATIGGTAQQEATLIQRRRTKDGKLETVPVERWRNAAVPPGVPAFGTGR</sequence>
<comment type="similarity">
    <text evidence="1">Belongs to the GSP K family.</text>
</comment>
<reference evidence="3 4" key="1">
    <citation type="submission" date="2020-03" db="EMBL/GenBank/DDBJ databases">
        <title>Genomic Encyclopedia of Type Strains, Phase IV (KMG-IV): sequencing the most valuable type-strain genomes for metagenomic binning, comparative biology and taxonomic classification.</title>
        <authorList>
            <person name="Goeker M."/>
        </authorList>
    </citation>
    <scope>NUCLEOTIDE SEQUENCE [LARGE SCALE GENOMIC DNA]</scope>
    <source>
        <strain evidence="3 4">DSM 7225</strain>
    </source>
</reference>
<dbReference type="PIRSF" id="PIRSF002786">
    <property type="entry name" value="XcpX"/>
    <property type="match status" value="1"/>
</dbReference>
<accession>A0A7X5Y1F7</accession>
<keyword evidence="4" id="KW-1185">Reference proteome</keyword>
<feature type="transmembrane region" description="Helical" evidence="2">
    <location>
        <begin position="12"/>
        <end position="34"/>
    </location>
</feature>
<dbReference type="Proteomes" id="UP000531251">
    <property type="component" value="Unassembled WGS sequence"/>
</dbReference>
<protein>
    <recommendedName>
        <fullName evidence="1">Type II secretion system protein K</fullName>
    </recommendedName>
</protein>
<dbReference type="RefSeq" id="WP_125971956.1">
    <property type="nucleotide sequence ID" value="NZ_BAAADY010000006.1"/>
</dbReference>
<keyword evidence="1 2" id="KW-0472">Membrane</keyword>
<evidence type="ECO:0000313" key="3">
    <source>
        <dbReference type="EMBL" id="NJB97701.1"/>
    </source>
</evidence>
<dbReference type="PANTHER" id="PTHR38831">
    <property type="entry name" value="TYPE II SECRETION SYSTEM PROTEIN K"/>
    <property type="match status" value="1"/>
</dbReference>
<organism evidence="3 4">
    <name type="scientific">Sphingomonas trueperi</name>
    <dbReference type="NCBI Taxonomy" id="53317"/>
    <lineage>
        <taxon>Bacteria</taxon>
        <taxon>Pseudomonadati</taxon>
        <taxon>Pseudomonadota</taxon>
        <taxon>Alphaproteobacteria</taxon>
        <taxon>Sphingomonadales</taxon>
        <taxon>Sphingomonadaceae</taxon>
        <taxon>Sphingomonas</taxon>
    </lineage>
</organism>
<comment type="subcellular location">
    <subcellularLocation>
        <location evidence="1">Cell inner membrane</location>
    </subcellularLocation>
</comment>
<dbReference type="AlphaFoldDB" id="A0A7X5Y1F7"/>
<dbReference type="EMBL" id="JAATJB010000005">
    <property type="protein sequence ID" value="NJB97701.1"/>
    <property type="molecule type" value="Genomic_DNA"/>
</dbReference>
<keyword evidence="2" id="KW-1133">Transmembrane helix</keyword>